<dbReference type="GO" id="GO:0016020">
    <property type="term" value="C:membrane"/>
    <property type="evidence" value="ECO:0007669"/>
    <property type="project" value="TreeGrafter"/>
</dbReference>
<protein>
    <submittedName>
        <fullName evidence="4">Pimeloyl-ACP methyl ester carboxylesterase</fullName>
    </submittedName>
</protein>
<sequence length="321" mass="34735">MTTLGSRPAPARRRRDPAPWDPAQAHRFVTSDGTALHVESAGDDKAPLTLVLVHGWTQDHRTWDAVAGGLPRAVGEVGDPLRLLRYDLRGHGASAPARPGTATIERLADDLAELIADRVPHGRLVLVGHSMGGMTLMCLAERHPELVSGRVDAIGLVATSSGDLDRVTLGLPGLFGGGAARIEQRITAFLRRRRRDALPLAPRLVRPFARWLVFGDRPRRTDVASVAEQVVLAHPASIAGFRDSMAVHDRRVALAALRGIPAVVLAGGRDRLCPPPHAMVLAEELPEAEFVRFPGVGHMLPQERSREVTERIARLVRAAAR</sequence>
<dbReference type="InterPro" id="IPR000073">
    <property type="entry name" value="AB_hydrolase_1"/>
</dbReference>
<evidence type="ECO:0000256" key="1">
    <source>
        <dbReference type="ARBA" id="ARBA00022801"/>
    </source>
</evidence>
<comment type="caution">
    <text evidence="4">The sequence shown here is derived from an EMBL/GenBank/DDBJ whole genome shotgun (WGS) entry which is preliminary data.</text>
</comment>
<dbReference type="Proteomes" id="UP000320876">
    <property type="component" value="Unassembled WGS sequence"/>
</dbReference>
<name>A0A542DP61_AMYCI</name>
<evidence type="ECO:0000313" key="4">
    <source>
        <dbReference type="EMBL" id="TQJ04880.1"/>
    </source>
</evidence>
<dbReference type="GO" id="GO:0016787">
    <property type="term" value="F:hydrolase activity"/>
    <property type="evidence" value="ECO:0007669"/>
    <property type="project" value="UniProtKB-KW"/>
</dbReference>
<feature type="region of interest" description="Disordered" evidence="2">
    <location>
        <begin position="1"/>
        <end position="24"/>
    </location>
</feature>
<accession>A0A542DP61</accession>
<dbReference type="InterPro" id="IPR029058">
    <property type="entry name" value="AB_hydrolase_fold"/>
</dbReference>
<gene>
    <name evidence="4" type="ORF">FB471_4690</name>
</gene>
<dbReference type="OrthoDB" id="5422338at2"/>
<dbReference type="RefSeq" id="WP_142000501.1">
    <property type="nucleotide sequence ID" value="NZ_VFML01000001.1"/>
</dbReference>
<dbReference type="InterPro" id="IPR050266">
    <property type="entry name" value="AB_hydrolase_sf"/>
</dbReference>
<organism evidence="4 5">
    <name type="scientific">Amycolatopsis cihanbeyliensis</name>
    <dbReference type="NCBI Taxonomy" id="1128664"/>
    <lineage>
        <taxon>Bacteria</taxon>
        <taxon>Bacillati</taxon>
        <taxon>Actinomycetota</taxon>
        <taxon>Actinomycetes</taxon>
        <taxon>Pseudonocardiales</taxon>
        <taxon>Pseudonocardiaceae</taxon>
        <taxon>Amycolatopsis</taxon>
    </lineage>
</organism>
<proteinExistence type="predicted"/>
<dbReference type="PANTHER" id="PTHR43798">
    <property type="entry name" value="MONOACYLGLYCEROL LIPASE"/>
    <property type="match status" value="1"/>
</dbReference>
<dbReference type="AlphaFoldDB" id="A0A542DP61"/>
<dbReference type="Gene3D" id="3.40.50.1820">
    <property type="entry name" value="alpha/beta hydrolase"/>
    <property type="match status" value="1"/>
</dbReference>
<evidence type="ECO:0000256" key="2">
    <source>
        <dbReference type="SAM" id="MobiDB-lite"/>
    </source>
</evidence>
<keyword evidence="5" id="KW-1185">Reference proteome</keyword>
<dbReference type="PANTHER" id="PTHR43798:SF31">
    <property type="entry name" value="AB HYDROLASE SUPERFAMILY PROTEIN YCLE"/>
    <property type="match status" value="1"/>
</dbReference>
<dbReference type="Pfam" id="PF12697">
    <property type="entry name" value="Abhydrolase_6"/>
    <property type="match status" value="1"/>
</dbReference>
<evidence type="ECO:0000313" key="5">
    <source>
        <dbReference type="Proteomes" id="UP000320876"/>
    </source>
</evidence>
<dbReference type="EMBL" id="VFML01000001">
    <property type="protein sequence ID" value="TQJ04880.1"/>
    <property type="molecule type" value="Genomic_DNA"/>
</dbReference>
<feature type="domain" description="AB hydrolase-1" evidence="3">
    <location>
        <begin position="50"/>
        <end position="309"/>
    </location>
</feature>
<keyword evidence="1" id="KW-0378">Hydrolase</keyword>
<evidence type="ECO:0000259" key="3">
    <source>
        <dbReference type="Pfam" id="PF12697"/>
    </source>
</evidence>
<dbReference type="SUPFAM" id="SSF53474">
    <property type="entry name" value="alpha/beta-Hydrolases"/>
    <property type="match status" value="1"/>
</dbReference>
<reference evidence="4 5" key="1">
    <citation type="submission" date="2019-06" db="EMBL/GenBank/DDBJ databases">
        <title>Sequencing the genomes of 1000 actinobacteria strains.</title>
        <authorList>
            <person name="Klenk H.-P."/>
        </authorList>
    </citation>
    <scope>NUCLEOTIDE SEQUENCE [LARGE SCALE GENOMIC DNA]</scope>
    <source>
        <strain evidence="4 5">DSM 45679</strain>
    </source>
</reference>